<dbReference type="Pfam" id="PF02171">
    <property type="entry name" value="Piwi"/>
    <property type="match status" value="1"/>
</dbReference>
<feature type="domain" description="PAZ" evidence="1">
    <location>
        <begin position="1"/>
        <end position="62"/>
    </location>
</feature>
<dbReference type="CDD" id="cd02846">
    <property type="entry name" value="PAZ_argonaute_like"/>
    <property type="match status" value="1"/>
</dbReference>
<gene>
    <name evidence="3" type="primary">SSCI06630.1</name>
</gene>
<dbReference type="Pfam" id="PF02170">
    <property type="entry name" value="PAZ"/>
    <property type="match status" value="1"/>
</dbReference>
<accession>A0A0F7S1X0</accession>
<name>A0A0F7S1X0_9BASI</name>
<dbReference type="SMR" id="A0A0F7S1X0"/>
<dbReference type="SUPFAM" id="SSF101690">
    <property type="entry name" value="PAZ domain"/>
    <property type="match status" value="1"/>
</dbReference>
<dbReference type="InterPro" id="IPR012337">
    <property type="entry name" value="RNaseH-like_sf"/>
</dbReference>
<dbReference type="Gene3D" id="2.170.260.10">
    <property type="entry name" value="paz domain"/>
    <property type="match status" value="1"/>
</dbReference>
<reference evidence="4" key="1">
    <citation type="submission" date="2014-06" db="EMBL/GenBank/DDBJ databases">
        <authorList>
            <person name="Berkman P.J."/>
        </authorList>
    </citation>
    <scope>NUCLEOTIDE SEQUENCE [LARGE SCALE GENOMIC DNA]</scope>
</reference>
<keyword evidence="4" id="KW-1185">Reference proteome</keyword>
<evidence type="ECO:0000313" key="3">
    <source>
        <dbReference type="EMBL" id="CDW95239.1"/>
    </source>
</evidence>
<dbReference type="SUPFAM" id="SSF53098">
    <property type="entry name" value="Ribonuclease H-like"/>
    <property type="match status" value="1"/>
</dbReference>
<protein>
    <recommendedName>
        <fullName evidence="5">Piwi domain-containing protein</fullName>
    </recommendedName>
</protein>
<dbReference type="GO" id="GO:0003723">
    <property type="term" value="F:RNA binding"/>
    <property type="evidence" value="ECO:0007669"/>
    <property type="project" value="InterPro"/>
</dbReference>
<dbReference type="CDD" id="cd04657">
    <property type="entry name" value="Piwi_ago-like"/>
    <property type="match status" value="1"/>
</dbReference>
<dbReference type="STRING" id="49012.A0A0F7S1X0"/>
<feature type="domain" description="Piwi" evidence="2">
    <location>
        <begin position="246"/>
        <end position="557"/>
    </location>
</feature>
<dbReference type="InterPro" id="IPR036085">
    <property type="entry name" value="PAZ_dom_sf"/>
</dbReference>
<dbReference type="InterPro" id="IPR003165">
    <property type="entry name" value="Piwi"/>
</dbReference>
<dbReference type="PROSITE" id="PS50822">
    <property type="entry name" value="PIWI"/>
    <property type="match status" value="1"/>
</dbReference>
<evidence type="ECO:0008006" key="5">
    <source>
        <dbReference type="Google" id="ProtNLM"/>
    </source>
</evidence>
<evidence type="ECO:0000259" key="1">
    <source>
        <dbReference type="PROSITE" id="PS50821"/>
    </source>
</evidence>
<dbReference type="PROSITE" id="PS50821">
    <property type="entry name" value="PAZ"/>
    <property type="match status" value="1"/>
</dbReference>
<dbReference type="PANTHER" id="PTHR22891">
    <property type="entry name" value="EUKARYOTIC TRANSLATION INITIATION FACTOR 2C"/>
    <property type="match status" value="1"/>
</dbReference>
<evidence type="ECO:0000259" key="2">
    <source>
        <dbReference type="PROSITE" id="PS50822"/>
    </source>
</evidence>
<dbReference type="InterPro" id="IPR032472">
    <property type="entry name" value="ArgoL2"/>
</dbReference>
<sequence length="609" mass="67693">MFQGLTAKPAAEIIFEKDGRAISIPQYFLERYNLRLQYPNLPCARIGPRKNAVPMELCIVVPRGPIPATSLTPTQSQEQIRHSALAPPARKQRIDQIRQEVGYDNDPMLRQWGIEVSKAPLDAEARVIAPPDVSYAPGSQKPRVEHGAWNLVGARFVKPGQDLMTWGVLNFSNADQRSVERFIVAQVGSLKQLGIRVINEQPLIHNFQPTGTWEKMQEYMTEAGRAAFGEAKRILGPNKKPPPPQLFVVILSQQDQAFYNTIKQVAALKLTTPVATQCINTLKAFNERGQHQYVANVSMKINVKLGGINHVVSSERDLPRFGSQTMLIGADVTHPGPGSDRPSIAGSVATVDGGARKYSFELRTQTNPRGGAAQEVMLHSKGMMLGHLKKWMEANQGRLPESIVFFRDGVSEGQYNAMMNHELEAIKAASREIRPDARIKVTFVVCGKGHHVRFFANNPSDGDRKTGNLPAGTVVDSKIVSPFGFDFYLQSQAGLVGTARPCHYVVLCNEMNFTSENLIRCINSLCYTYCRATRAVSLVPPAYYADILCEKARAFVYGSGEDSETETESVASGETRRERVVTEITAEESNRMMAHFMKNKSFMQCLWFM</sequence>
<dbReference type="InterPro" id="IPR036397">
    <property type="entry name" value="RNaseH_sf"/>
</dbReference>
<proteinExistence type="predicted"/>
<dbReference type="Proteomes" id="UP000242770">
    <property type="component" value="Unassembled WGS sequence"/>
</dbReference>
<dbReference type="Gene3D" id="3.40.50.2300">
    <property type="match status" value="1"/>
</dbReference>
<dbReference type="Pfam" id="PF16488">
    <property type="entry name" value="ArgoL2"/>
    <property type="match status" value="1"/>
</dbReference>
<dbReference type="Gene3D" id="3.30.420.10">
    <property type="entry name" value="Ribonuclease H-like superfamily/Ribonuclease H"/>
    <property type="match status" value="1"/>
</dbReference>
<dbReference type="InterPro" id="IPR045246">
    <property type="entry name" value="Piwi_ago-like"/>
</dbReference>
<evidence type="ECO:0000313" key="4">
    <source>
        <dbReference type="Proteomes" id="UP000242770"/>
    </source>
</evidence>
<dbReference type="InterPro" id="IPR003100">
    <property type="entry name" value="PAZ_dom"/>
</dbReference>
<organism evidence="3 4">
    <name type="scientific">Sporisorium scitamineum</name>
    <dbReference type="NCBI Taxonomy" id="49012"/>
    <lineage>
        <taxon>Eukaryota</taxon>
        <taxon>Fungi</taxon>
        <taxon>Dikarya</taxon>
        <taxon>Basidiomycota</taxon>
        <taxon>Ustilaginomycotina</taxon>
        <taxon>Ustilaginomycetes</taxon>
        <taxon>Ustilaginales</taxon>
        <taxon>Ustilaginaceae</taxon>
        <taxon>Sporisorium</taxon>
    </lineage>
</organism>
<dbReference type="AlphaFoldDB" id="A0A0F7S1X0"/>
<dbReference type="EMBL" id="CCFA01000348">
    <property type="protein sequence ID" value="CDW95239.1"/>
    <property type="molecule type" value="Genomic_DNA"/>
</dbReference>
<dbReference type="SMART" id="SM00950">
    <property type="entry name" value="Piwi"/>
    <property type="match status" value="1"/>
</dbReference>